<accession>A0ABV6DWB4</accession>
<organism evidence="3 4">
    <name type="scientific">Nocardioides zeicaulis</name>
    <dbReference type="NCBI Taxonomy" id="1776857"/>
    <lineage>
        <taxon>Bacteria</taxon>
        <taxon>Bacillati</taxon>
        <taxon>Actinomycetota</taxon>
        <taxon>Actinomycetes</taxon>
        <taxon>Propionibacteriales</taxon>
        <taxon>Nocardioidaceae</taxon>
        <taxon>Nocardioides</taxon>
    </lineage>
</organism>
<name>A0ABV6DWB4_9ACTN</name>
<proteinExistence type="predicted"/>
<keyword evidence="4" id="KW-1185">Reference proteome</keyword>
<evidence type="ECO:0000256" key="2">
    <source>
        <dbReference type="SAM" id="Phobius"/>
    </source>
</evidence>
<sequence>MSDDHPGPDPAQTGAVRSSPRLAQAAAVFVKAWLEHRRRRRAAQDAYLRQLTDEYAARLEANDPDALEASRDFYDNDGGSTRFEIGLAAYLVVLVITVVPLVGLFALIAHWTGK</sequence>
<comment type="caution">
    <text evidence="3">The sequence shown here is derived from an EMBL/GenBank/DDBJ whole genome shotgun (WGS) entry which is preliminary data.</text>
</comment>
<dbReference type="Proteomes" id="UP001589698">
    <property type="component" value="Unassembled WGS sequence"/>
</dbReference>
<keyword evidence="2" id="KW-0812">Transmembrane</keyword>
<reference evidence="3 4" key="1">
    <citation type="submission" date="2024-09" db="EMBL/GenBank/DDBJ databases">
        <authorList>
            <person name="Sun Q."/>
            <person name="Mori K."/>
        </authorList>
    </citation>
    <scope>NUCLEOTIDE SEQUENCE [LARGE SCALE GENOMIC DNA]</scope>
    <source>
        <strain evidence="3 4">CCM 8654</strain>
    </source>
</reference>
<feature type="region of interest" description="Disordered" evidence="1">
    <location>
        <begin position="1"/>
        <end position="20"/>
    </location>
</feature>
<feature type="transmembrane region" description="Helical" evidence="2">
    <location>
        <begin position="87"/>
        <end position="109"/>
    </location>
</feature>
<evidence type="ECO:0000313" key="3">
    <source>
        <dbReference type="EMBL" id="MFC0221021.1"/>
    </source>
</evidence>
<evidence type="ECO:0000313" key="4">
    <source>
        <dbReference type="Proteomes" id="UP001589698"/>
    </source>
</evidence>
<dbReference type="RefSeq" id="WP_378516731.1">
    <property type="nucleotide sequence ID" value="NZ_CBCSDI010000041.1"/>
</dbReference>
<keyword evidence="2" id="KW-0472">Membrane</keyword>
<keyword evidence="2" id="KW-1133">Transmembrane helix</keyword>
<protein>
    <recommendedName>
        <fullName evidence="5">DUF1707 domain-containing protein</fullName>
    </recommendedName>
</protein>
<gene>
    <name evidence="3" type="ORF">ACFFJG_00905</name>
</gene>
<evidence type="ECO:0008006" key="5">
    <source>
        <dbReference type="Google" id="ProtNLM"/>
    </source>
</evidence>
<dbReference type="EMBL" id="JBHLXH010000001">
    <property type="protein sequence ID" value="MFC0221021.1"/>
    <property type="molecule type" value="Genomic_DNA"/>
</dbReference>
<evidence type="ECO:0000256" key="1">
    <source>
        <dbReference type="SAM" id="MobiDB-lite"/>
    </source>
</evidence>